<evidence type="ECO:0000256" key="5">
    <source>
        <dbReference type="ARBA" id="ARBA00022777"/>
    </source>
</evidence>
<dbReference type="CDD" id="cd00082">
    <property type="entry name" value="HisKA"/>
    <property type="match status" value="1"/>
</dbReference>
<evidence type="ECO:0000256" key="7">
    <source>
        <dbReference type="SAM" id="Phobius"/>
    </source>
</evidence>
<dbReference type="InterPro" id="IPR004358">
    <property type="entry name" value="Sig_transdc_His_kin-like_C"/>
</dbReference>
<protein>
    <recommendedName>
        <fullName evidence="2">histidine kinase</fullName>
        <ecNumber evidence="2">2.7.13.3</ecNumber>
    </recommendedName>
</protein>
<dbReference type="Gene3D" id="3.30.565.10">
    <property type="entry name" value="Histidine kinase-like ATPase, C-terminal domain"/>
    <property type="match status" value="1"/>
</dbReference>
<dbReference type="InterPro" id="IPR036890">
    <property type="entry name" value="HATPase_C_sf"/>
</dbReference>
<evidence type="ECO:0000259" key="8">
    <source>
        <dbReference type="PROSITE" id="PS50109"/>
    </source>
</evidence>
<dbReference type="InterPro" id="IPR005467">
    <property type="entry name" value="His_kinase_dom"/>
</dbReference>
<dbReference type="Pfam" id="PF02518">
    <property type="entry name" value="HATPase_c"/>
    <property type="match status" value="1"/>
</dbReference>
<evidence type="ECO:0000256" key="3">
    <source>
        <dbReference type="ARBA" id="ARBA00022553"/>
    </source>
</evidence>
<gene>
    <name evidence="10" type="ORF">MNBD_CHLOROFLEXI01-2528</name>
</gene>
<dbReference type="GO" id="GO:0000155">
    <property type="term" value="F:phosphorelay sensor kinase activity"/>
    <property type="evidence" value="ECO:0007669"/>
    <property type="project" value="InterPro"/>
</dbReference>
<dbReference type="AlphaFoldDB" id="A0A3B0ULX0"/>
<evidence type="ECO:0000256" key="4">
    <source>
        <dbReference type="ARBA" id="ARBA00022679"/>
    </source>
</evidence>
<dbReference type="InterPro" id="IPR036097">
    <property type="entry name" value="HisK_dim/P_sf"/>
</dbReference>
<dbReference type="EC" id="2.7.13.3" evidence="2"/>
<dbReference type="InterPro" id="IPR003661">
    <property type="entry name" value="HisK_dim/P_dom"/>
</dbReference>
<evidence type="ECO:0000256" key="6">
    <source>
        <dbReference type="ARBA" id="ARBA00023012"/>
    </source>
</evidence>
<keyword evidence="7" id="KW-0812">Transmembrane</keyword>
<evidence type="ECO:0000256" key="1">
    <source>
        <dbReference type="ARBA" id="ARBA00000085"/>
    </source>
</evidence>
<comment type="catalytic activity">
    <reaction evidence="1">
        <text>ATP + protein L-histidine = ADP + protein N-phospho-L-histidine.</text>
        <dbReference type="EC" id="2.7.13.3"/>
    </reaction>
</comment>
<dbReference type="FunFam" id="3.30.565.10:FF:000006">
    <property type="entry name" value="Sensor histidine kinase WalK"/>
    <property type="match status" value="1"/>
</dbReference>
<dbReference type="GO" id="GO:0016020">
    <property type="term" value="C:membrane"/>
    <property type="evidence" value="ECO:0007669"/>
    <property type="project" value="InterPro"/>
</dbReference>
<dbReference type="SUPFAM" id="SSF158472">
    <property type="entry name" value="HAMP domain-like"/>
    <property type="match status" value="1"/>
</dbReference>
<evidence type="ECO:0000313" key="10">
    <source>
        <dbReference type="EMBL" id="VAW30110.1"/>
    </source>
</evidence>
<feature type="domain" description="Histidine kinase" evidence="8">
    <location>
        <begin position="316"/>
        <end position="549"/>
    </location>
</feature>
<dbReference type="Pfam" id="PF00672">
    <property type="entry name" value="HAMP"/>
    <property type="match status" value="1"/>
</dbReference>
<reference evidence="10" key="1">
    <citation type="submission" date="2018-06" db="EMBL/GenBank/DDBJ databases">
        <authorList>
            <person name="Zhirakovskaya E."/>
        </authorList>
    </citation>
    <scope>NUCLEOTIDE SEQUENCE</scope>
</reference>
<keyword evidence="5" id="KW-0418">Kinase</keyword>
<dbReference type="EMBL" id="UOEU01000026">
    <property type="protein sequence ID" value="VAW30110.1"/>
    <property type="molecule type" value="Genomic_DNA"/>
</dbReference>
<dbReference type="CDD" id="cd06225">
    <property type="entry name" value="HAMP"/>
    <property type="match status" value="1"/>
</dbReference>
<dbReference type="InterPro" id="IPR003660">
    <property type="entry name" value="HAMP_dom"/>
</dbReference>
<dbReference type="SUPFAM" id="SSF47384">
    <property type="entry name" value="Homodimeric domain of signal transducing histidine kinase"/>
    <property type="match status" value="1"/>
</dbReference>
<dbReference type="InterPro" id="IPR050736">
    <property type="entry name" value="Sensor_HK_Regulatory"/>
</dbReference>
<dbReference type="InterPro" id="IPR003594">
    <property type="entry name" value="HATPase_dom"/>
</dbReference>
<accession>A0A3B0ULX0</accession>
<evidence type="ECO:0000256" key="2">
    <source>
        <dbReference type="ARBA" id="ARBA00012438"/>
    </source>
</evidence>
<dbReference type="PANTHER" id="PTHR43711">
    <property type="entry name" value="TWO-COMPONENT HISTIDINE KINASE"/>
    <property type="match status" value="1"/>
</dbReference>
<dbReference type="Gene3D" id="6.10.340.10">
    <property type="match status" value="1"/>
</dbReference>
<name>A0A3B0ULX0_9ZZZZ</name>
<proteinExistence type="predicted"/>
<dbReference type="PROSITE" id="PS50109">
    <property type="entry name" value="HIS_KIN"/>
    <property type="match status" value="1"/>
</dbReference>
<keyword evidence="7" id="KW-0472">Membrane</keyword>
<dbReference type="SMART" id="SM00388">
    <property type="entry name" value="HisKA"/>
    <property type="match status" value="1"/>
</dbReference>
<dbReference type="CDD" id="cd00075">
    <property type="entry name" value="HATPase"/>
    <property type="match status" value="1"/>
</dbReference>
<organism evidence="10">
    <name type="scientific">hydrothermal vent metagenome</name>
    <dbReference type="NCBI Taxonomy" id="652676"/>
    <lineage>
        <taxon>unclassified sequences</taxon>
        <taxon>metagenomes</taxon>
        <taxon>ecological metagenomes</taxon>
    </lineage>
</organism>
<dbReference type="PROSITE" id="PS50885">
    <property type="entry name" value="HAMP"/>
    <property type="match status" value="1"/>
</dbReference>
<keyword evidence="3" id="KW-0597">Phosphoprotein</keyword>
<dbReference type="SMART" id="SM00304">
    <property type="entry name" value="HAMP"/>
    <property type="match status" value="1"/>
</dbReference>
<dbReference type="Pfam" id="PF00512">
    <property type="entry name" value="HisKA"/>
    <property type="match status" value="1"/>
</dbReference>
<evidence type="ECO:0000259" key="9">
    <source>
        <dbReference type="PROSITE" id="PS50885"/>
    </source>
</evidence>
<dbReference type="SMART" id="SM00387">
    <property type="entry name" value="HATPase_c"/>
    <property type="match status" value="1"/>
</dbReference>
<dbReference type="Gene3D" id="1.10.287.130">
    <property type="match status" value="1"/>
</dbReference>
<keyword evidence="4" id="KW-0808">Transferase</keyword>
<sequence>EAVKTAVSSQELSAEEGQQYLANLVPEIELFIFDTFGQEYIESDEILFEDNFADADFVDWDEIIRQELSLSEEAYFQLLETQSVAEIARERNVPLDQIEQTIIQAETAYLERDLFYSEGEYMLALADTVAWVRTYLTEDYSLYNSAFNSVPFGSGLLASYLLGDEQLLIVQMDGTVVYDSVSSREGEQLTSAMLAQGIPLKNLNSGEQIGTALVATGSGFYSDQQQTFLKGVTTSLLISGGVAALIALLVAAVLSKQITSPVAALTQAARQVASGQSTQRLPITSKDELGQMSRSFNQMADALTQQQQLRQRLVRDVSHELNTPLSIIQLEMKALQDGLQTPAQAYVHVRQEVDLLHTLIDDLTQLAEADQARPFLDLALVDLVAITKQAVSRLLPKAEANQIDLHFSVPKTELPLVEVDVVRLKQVLGNLIDNALRHTPANGRITITCQKATAAQLALPNAFKPDVDEKRPWLVTTVTDSGDGVAEAELPLLFERFYRTDESRNRHSGGRGLGLAIVRQIVEAHGGFVWVAHAPTGGSLFGYALPLANEEDN</sequence>
<feature type="transmembrane region" description="Helical" evidence="7">
    <location>
        <begin position="236"/>
        <end position="254"/>
    </location>
</feature>
<feature type="non-terminal residue" evidence="10">
    <location>
        <position position="1"/>
    </location>
</feature>
<dbReference type="PANTHER" id="PTHR43711:SF1">
    <property type="entry name" value="HISTIDINE KINASE 1"/>
    <property type="match status" value="1"/>
</dbReference>
<dbReference type="PRINTS" id="PR00344">
    <property type="entry name" value="BCTRLSENSOR"/>
</dbReference>
<dbReference type="SUPFAM" id="SSF55874">
    <property type="entry name" value="ATPase domain of HSP90 chaperone/DNA topoisomerase II/histidine kinase"/>
    <property type="match status" value="1"/>
</dbReference>
<keyword evidence="6" id="KW-0902">Two-component regulatory system</keyword>
<feature type="domain" description="HAMP" evidence="9">
    <location>
        <begin position="256"/>
        <end position="308"/>
    </location>
</feature>
<keyword evidence="7" id="KW-1133">Transmembrane helix</keyword>